<dbReference type="InterPro" id="IPR003481">
    <property type="entry name" value="FliD_N"/>
</dbReference>
<evidence type="ECO:0000313" key="8">
    <source>
        <dbReference type="EMBL" id="KJV36286.1"/>
    </source>
</evidence>
<comment type="caution">
    <text evidence="8">The sequence shown here is derived from an EMBL/GenBank/DDBJ whole genome shotgun (WGS) entry which is preliminary data.</text>
</comment>
<dbReference type="GO" id="GO:0009421">
    <property type="term" value="C:bacterial-type flagellum filament cap"/>
    <property type="evidence" value="ECO:0007669"/>
    <property type="project" value="InterPro"/>
</dbReference>
<gene>
    <name evidence="8" type="ORF">VI08_05400</name>
</gene>
<dbReference type="Pfam" id="PF07195">
    <property type="entry name" value="FliD_C"/>
    <property type="match status" value="1"/>
</dbReference>
<organism evidence="8 9">
    <name type="scientific">Luteibacter yeojuensis</name>
    <dbReference type="NCBI Taxonomy" id="345309"/>
    <lineage>
        <taxon>Bacteria</taxon>
        <taxon>Pseudomonadati</taxon>
        <taxon>Pseudomonadota</taxon>
        <taxon>Gammaproteobacteria</taxon>
        <taxon>Lysobacterales</taxon>
        <taxon>Rhodanobacteraceae</taxon>
        <taxon>Luteibacter</taxon>
    </lineage>
</organism>
<dbReference type="GO" id="GO:0005576">
    <property type="term" value="C:extracellular region"/>
    <property type="evidence" value="ECO:0007669"/>
    <property type="project" value="UniProtKB-SubCell"/>
</dbReference>
<evidence type="ECO:0000256" key="5">
    <source>
        <dbReference type="RuleBase" id="RU362066"/>
    </source>
</evidence>
<keyword evidence="8" id="KW-0282">Flagellum</keyword>
<evidence type="ECO:0000256" key="4">
    <source>
        <dbReference type="ARBA" id="ARBA00023143"/>
    </source>
</evidence>
<keyword evidence="8" id="KW-0969">Cilium</keyword>
<dbReference type="GO" id="GO:0007155">
    <property type="term" value="P:cell adhesion"/>
    <property type="evidence" value="ECO:0007669"/>
    <property type="project" value="InterPro"/>
</dbReference>
<dbReference type="RefSeq" id="WP_045828534.1">
    <property type="nucleotide sequence ID" value="NZ_JZRB01000010.1"/>
</dbReference>
<evidence type="ECO:0000256" key="1">
    <source>
        <dbReference type="ARBA" id="ARBA00009764"/>
    </source>
</evidence>
<keyword evidence="8" id="KW-0966">Cell projection</keyword>
<dbReference type="InterPro" id="IPR010809">
    <property type="entry name" value="FliD_C"/>
</dbReference>
<comment type="similarity">
    <text evidence="1 5">Belongs to the FliD family.</text>
</comment>
<comment type="subunit">
    <text evidence="2 5">Homopentamer.</text>
</comment>
<dbReference type="EMBL" id="JZRB01000010">
    <property type="protein sequence ID" value="KJV36286.1"/>
    <property type="molecule type" value="Genomic_DNA"/>
</dbReference>
<feature type="domain" description="Flagellar hook-associated protein 2 N-terminal" evidence="6">
    <location>
        <begin position="11"/>
        <end position="108"/>
    </location>
</feature>
<name>A0A0F3KYQ0_9GAMM</name>
<dbReference type="GO" id="GO:0009424">
    <property type="term" value="C:bacterial-type flagellum hook"/>
    <property type="evidence" value="ECO:0007669"/>
    <property type="project" value="UniProtKB-UniRule"/>
</dbReference>
<dbReference type="InterPro" id="IPR040026">
    <property type="entry name" value="FliD"/>
</dbReference>
<comment type="subcellular location">
    <subcellularLocation>
        <location evidence="5">Secreted</location>
    </subcellularLocation>
    <subcellularLocation>
        <location evidence="5">Bacterial flagellum</location>
    </subcellularLocation>
</comment>
<evidence type="ECO:0000256" key="3">
    <source>
        <dbReference type="ARBA" id="ARBA00023054"/>
    </source>
</evidence>
<protein>
    <recommendedName>
        <fullName evidence="5">Flagellar hook-associated protein 2</fullName>
        <shortName evidence="5">HAP2</shortName>
    </recommendedName>
    <alternativeName>
        <fullName evidence="5">Flagellar cap protein</fullName>
    </alternativeName>
</protein>
<keyword evidence="5" id="KW-0964">Secreted</keyword>
<dbReference type="PATRIC" id="fig|345309.4.peg.221"/>
<dbReference type="AlphaFoldDB" id="A0A0F3KYQ0"/>
<feature type="domain" description="Flagellar hook-associated protein 2 C-terminal" evidence="7">
    <location>
        <begin position="216"/>
        <end position="435"/>
    </location>
</feature>
<dbReference type="GO" id="GO:0071973">
    <property type="term" value="P:bacterial-type flagellum-dependent cell motility"/>
    <property type="evidence" value="ECO:0007669"/>
    <property type="project" value="TreeGrafter"/>
</dbReference>
<keyword evidence="3" id="KW-0175">Coiled coil</keyword>
<dbReference type="InterPro" id="IPR010810">
    <property type="entry name" value="Flagellin_hook_IN_motif"/>
</dbReference>
<dbReference type="Pfam" id="PF07196">
    <property type="entry name" value="Flagellin_IN"/>
    <property type="match status" value="1"/>
</dbReference>
<evidence type="ECO:0000259" key="7">
    <source>
        <dbReference type="Pfam" id="PF07195"/>
    </source>
</evidence>
<dbReference type="Proteomes" id="UP000033651">
    <property type="component" value="Unassembled WGS sequence"/>
</dbReference>
<proteinExistence type="inferred from homology"/>
<accession>A0A0F3KYQ0</accession>
<evidence type="ECO:0000256" key="2">
    <source>
        <dbReference type="ARBA" id="ARBA00011255"/>
    </source>
</evidence>
<reference evidence="8 9" key="1">
    <citation type="submission" date="2015-03" db="EMBL/GenBank/DDBJ databases">
        <title>Draft genome sequence of Luteibacter yeojuensis strain SU11.</title>
        <authorList>
            <person name="Sulaiman J."/>
            <person name="Priya K."/>
            <person name="Chan K.-G."/>
        </authorList>
    </citation>
    <scope>NUCLEOTIDE SEQUENCE [LARGE SCALE GENOMIC DNA]</scope>
    <source>
        <strain evidence="8 9">SU11</strain>
    </source>
</reference>
<comment type="function">
    <text evidence="5">Required for morphogenesis and for the elongation of the flagellar filament by facilitating polymerization of the flagellin monomers at the tip of growing filament. Forms a capping structure, which prevents flagellin subunits (transported through the central channel of the flagellum) from leaking out without polymerization at the distal end.</text>
</comment>
<keyword evidence="4 5" id="KW-0975">Bacterial flagellum</keyword>
<evidence type="ECO:0000259" key="6">
    <source>
        <dbReference type="Pfam" id="PF02465"/>
    </source>
</evidence>
<dbReference type="PANTHER" id="PTHR30288">
    <property type="entry name" value="FLAGELLAR CAP/ASSEMBLY PROTEIN FLID"/>
    <property type="match status" value="1"/>
</dbReference>
<sequence length="453" mass="46152">MATTTPTLGSSSIDVASIVSNLVANKRAAKDKQLSAAVTANTTQISAVGNFTSSLTSLQSAIKALTDGTAFTTQKTSVGDSTILSATTDATAQPGSYNIVVSKLATAQKSTSTAVTDAKTAVGTGTLTVSVGGKSMNLDIDSSANALQDIRDKINKASDNPGVSAAIVTGSDGAHLVLTSTATGAANAFTVSASGGDGGLSKLAFDPATDTATVKAQDAEFTIDGTAATSATNTVATAIDGVTLTLAKEGTSSVNITNDTSAVTNAMQSMVTAYNSFISTYQTLTKYDATNNQVGALIGDATVMGIKSQVSTLLGSQVAGGAAGAPKSLSDLGVSFQVDGTLKFDSTKLTKALATNPKDTQNLLSGTNGLAPKLDKLITGWTSSTGILTQRTANLNTKAKDLSDQQDAYDLQMTDYTTRLTKQYTALDTMMTKLSSTSSYLQQQFDALTNSNK</sequence>
<keyword evidence="9" id="KW-1185">Reference proteome</keyword>
<evidence type="ECO:0000313" key="9">
    <source>
        <dbReference type="Proteomes" id="UP000033651"/>
    </source>
</evidence>
<dbReference type="OrthoDB" id="5980200at2"/>
<dbReference type="PANTHER" id="PTHR30288:SF0">
    <property type="entry name" value="FLAGELLAR HOOK-ASSOCIATED PROTEIN 2"/>
    <property type="match status" value="1"/>
</dbReference>
<dbReference type="Pfam" id="PF02465">
    <property type="entry name" value="FliD_N"/>
    <property type="match status" value="1"/>
</dbReference>